<dbReference type="PANTHER" id="PTHR10778:SF10">
    <property type="entry name" value="SOLUTE CARRIER FAMILY 35 MEMBER B1"/>
    <property type="match status" value="1"/>
</dbReference>
<dbReference type="GO" id="GO:0005459">
    <property type="term" value="F:UDP-galactose transmembrane transporter activity"/>
    <property type="evidence" value="ECO:0007669"/>
    <property type="project" value="TreeGrafter"/>
</dbReference>
<evidence type="ECO:0000256" key="6">
    <source>
        <dbReference type="ARBA" id="ARBA00022989"/>
    </source>
</evidence>
<comment type="caution">
    <text evidence="8">The sequence shown here is derived from an EMBL/GenBank/DDBJ whole genome shotgun (WGS) entry which is preliminary data.</text>
</comment>
<evidence type="ECO:0000256" key="3">
    <source>
        <dbReference type="ARBA" id="ARBA00022448"/>
    </source>
</evidence>
<dbReference type="InterPro" id="IPR013657">
    <property type="entry name" value="SCL35B1-4/HUT1"/>
</dbReference>
<evidence type="ECO:0000313" key="8">
    <source>
        <dbReference type="EMBL" id="CAD6187909.1"/>
    </source>
</evidence>
<accession>A0A8S1GWZ6</accession>
<sequence length="220" mass="23510">MVFGDLPDSNTDSSFFARTGKPAFAAQLESLSAWSNLDSAIRVEVFVWALSGPVRPGAAVEAFTCGDVFDASSLRNPLLDGGAGTLESMRLGIGAARCHETAPNRKGLRSLLASSSRGIHLATGFRSGFENRGVAWGSGARELPSTLSYFIFKTVHEFSPLTCSIVTTTRKLFTIIISVVFMNHPLSTRQSYATAVVFLALTVDAVDGKLSQSKKKQSIA</sequence>
<evidence type="ECO:0000256" key="7">
    <source>
        <dbReference type="ARBA" id="ARBA00023136"/>
    </source>
</evidence>
<keyword evidence="5" id="KW-0256">Endoplasmic reticulum</keyword>
<proteinExistence type="inferred from homology"/>
<reference evidence="8" key="1">
    <citation type="submission" date="2020-10" db="EMBL/GenBank/DDBJ databases">
        <authorList>
            <person name="Kikuchi T."/>
        </authorList>
    </citation>
    <scope>NUCLEOTIDE SEQUENCE</scope>
    <source>
        <strain evidence="8">NKZ352</strain>
    </source>
</reference>
<keyword evidence="6" id="KW-1133">Transmembrane helix</keyword>
<dbReference type="Pfam" id="PF08449">
    <property type="entry name" value="UAA"/>
    <property type="match status" value="1"/>
</dbReference>
<dbReference type="Proteomes" id="UP000835052">
    <property type="component" value="Unassembled WGS sequence"/>
</dbReference>
<dbReference type="GO" id="GO:0005460">
    <property type="term" value="F:UDP-glucose transmembrane transporter activity"/>
    <property type="evidence" value="ECO:0007669"/>
    <property type="project" value="TreeGrafter"/>
</dbReference>
<gene>
    <name evidence="8" type="ORF">CAUJ_LOCUS3828</name>
</gene>
<keyword evidence="9" id="KW-1185">Reference proteome</keyword>
<comment type="similarity">
    <text evidence="2">Belongs to the nucleotide-sugar transporter family. SLC35B subfamily.</text>
</comment>
<evidence type="ECO:0000256" key="5">
    <source>
        <dbReference type="ARBA" id="ARBA00022824"/>
    </source>
</evidence>
<evidence type="ECO:0000256" key="1">
    <source>
        <dbReference type="ARBA" id="ARBA00004477"/>
    </source>
</evidence>
<evidence type="ECO:0000256" key="4">
    <source>
        <dbReference type="ARBA" id="ARBA00022692"/>
    </source>
</evidence>
<dbReference type="GO" id="GO:0000139">
    <property type="term" value="C:Golgi membrane"/>
    <property type="evidence" value="ECO:0007669"/>
    <property type="project" value="TreeGrafter"/>
</dbReference>
<evidence type="ECO:0000313" key="9">
    <source>
        <dbReference type="Proteomes" id="UP000835052"/>
    </source>
</evidence>
<comment type="subcellular location">
    <subcellularLocation>
        <location evidence="1">Endoplasmic reticulum membrane</location>
        <topology evidence="1">Multi-pass membrane protein</topology>
    </subcellularLocation>
</comment>
<protein>
    <submittedName>
        <fullName evidence="8">Uncharacterized protein</fullName>
    </submittedName>
</protein>
<dbReference type="PANTHER" id="PTHR10778">
    <property type="entry name" value="SOLUTE CARRIER FAMILY 35 MEMBER B"/>
    <property type="match status" value="1"/>
</dbReference>
<keyword evidence="7" id="KW-0472">Membrane</keyword>
<evidence type="ECO:0000256" key="2">
    <source>
        <dbReference type="ARBA" id="ARBA00010694"/>
    </source>
</evidence>
<organism evidence="8 9">
    <name type="scientific">Caenorhabditis auriculariae</name>
    <dbReference type="NCBI Taxonomy" id="2777116"/>
    <lineage>
        <taxon>Eukaryota</taxon>
        <taxon>Metazoa</taxon>
        <taxon>Ecdysozoa</taxon>
        <taxon>Nematoda</taxon>
        <taxon>Chromadorea</taxon>
        <taxon>Rhabditida</taxon>
        <taxon>Rhabditina</taxon>
        <taxon>Rhabditomorpha</taxon>
        <taxon>Rhabditoidea</taxon>
        <taxon>Rhabditidae</taxon>
        <taxon>Peloderinae</taxon>
        <taxon>Caenorhabditis</taxon>
    </lineage>
</organism>
<keyword evidence="3" id="KW-0813">Transport</keyword>
<dbReference type="AlphaFoldDB" id="A0A8S1GWZ6"/>
<name>A0A8S1GWZ6_9PELO</name>
<dbReference type="OrthoDB" id="78344at2759"/>
<dbReference type="GO" id="GO:0005789">
    <property type="term" value="C:endoplasmic reticulum membrane"/>
    <property type="evidence" value="ECO:0007669"/>
    <property type="project" value="UniProtKB-SubCell"/>
</dbReference>
<dbReference type="EMBL" id="CAJGYM010000007">
    <property type="protein sequence ID" value="CAD6187909.1"/>
    <property type="molecule type" value="Genomic_DNA"/>
</dbReference>
<keyword evidence="4" id="KW-0812">Transmembrane</keyword>